<proteinExistence type="predicted"/>
<dbReference type="RefSeq" id="WP_345362676.1">
    <property type="nucleotide sequence ID" value="NZ_BAABII010000007.1"/>
</dbReference>
<organism evidence="2 3">
    <name type="scientific">Saccharopolyspora cebuensis</name>
    <dbReference type="NCBI Taxonomy" id="418759"/>
    <lineage>
        <taxon>Bacteria</taxon>
        <taxon>Bacillati</taxon>
        <taxon>Actinomycetota</taxon>
        <taxon>Actinomycetes</taxon>
        <taxon>Pseudonocardiales</taxon>
        <taxon>Pseudonocardiaceae</taxon>
        <taxon>Saccharopolyspora</taxon>
    </lineage>
</organism>
<dbReference type="InterPro" id="IPR050228">
    <property type="entry name" value="Carboxylesterase_BioH"/>
</dbReference>
<keyword evidence="3" id="KW-1185">Reference proteome</keyword>
<sequence length="269" mass="29426">MNRAPCADGHLAYDDLGDGPPVVLLHDGTLDRRVWRRQLAAFDGYRLLNLDARSHGESSTPTTEYRRGDDVTALLDHLGLDSAFLVGQSMGGTSALDVALDHPERVDGLVISGCGTSEQHWRGEFVVGLLERQARCVAERDTEGYVECFLDLWVDGPHRDPHEVDPAIRAECRAMAMHTATRHARPDPVLPGKAADTWARLPEVSAPLLGILGELDVVDVREMLERITATVPGAELDVVAGAGHLVNMERPDRFNASVRRFLDGLTGRT</sequence>
<dbReference type="InterPro" id="IPR029058">
    <property type="entry name" value="AB_hydrolase_fold"/>
</dbReference>
<dbReference type="Proteomes" id="UP001564626">
    <property type="component" value="Unassembled WGS sequence"/>
</dbReference>
<accession>A0ABV4CJW1</accession>
<dbReference type="Gene3D" id="3.40.50.1820">
    <property type="entry name" value="alpha/beta hydrolase"/>
    <property type="match status" value="1"/>
</dbReference>
<evidence type="ECO:0000259" key="1">
    <source>
        <dbReference type="Pfam" id="PF12697"/>
    </source>
</evidence>
<protein>
    <submittedName>
        <fullName evidence="2">Alpha/beta fold hydrolase</fullName>
    </submittedName>
</protein>
<keyword evidence="2" id="KW-0378">Hydrolase</keyword>
<evidence type="ECO:0000313" key="2">
    <source>
        <dbReference type="EMBL" id="MEY8041024.1"/>
    </source>
</evidence>
<dbReference type="InterPro" id="IPR000073">
    <property type="entry name" value="AB_hydrolase_1"/>
</dbReference>
<gene>
    <name evidence="2" type="ORF">AB8O55_16565</name>
</gene>
<reference evidence="2 3" key="1">
    <citation type="submission" date="2024-08" db="EMBL/GenBank/DDBJ databases">
        <title>Genome mining of Saccharopolyspora cebuensis PGLac3 from Nigerian medicinal plant.</title>
        <authorList>
            <person name="Ezeobiora C.E."/>
            <person name="Igbokwe N.H."/>
            <person name="Amin D.H."/>
            <person name="Mendie U.E."/>
        </authorList>
    </citation>
    <scope>NUCLEOTIDE SEQUENCE [LARGE SCALE GENOMIC DNA]</scope>
    <source>
        <strain evidence="2 3">PGLac3</strain>
    </source>
</reference>
<dbReference type="GO" id="GO:0016787">
    <property type="term" value="F:hydrolase activity"/>
    <property type="evidence" value="ECO:0007669"/>
    <property type="project" value="UniProtKB-KW"/>
</dbReference>
<dbReference type="Pfam" id="PF12697">
    <property type="entry name" value="Abhydrolase_6"/>
    <property type="match status" value="1"/>
</dbReference>
<dbReference type="PRINTS" id="PR00111">
    <property type="entry name" value="ABHYDROLASE"/>
</dbReference>
<dbReference type="EMBL" id="JBGEHV010000030">
    <property type="protein sequence ID" value="MEY8041024.1"/>
    <property type="molecule type" value="Genomic_DNA"/>
</dbReference>
<dbReference type="PANTHER" id="PTHR43194">
    <property type="entry name" value="HYDROLASE ALPHA/BETA FOLD FAMILY"/>
    <property type="match status" value="1"/>
</dbReference>
<name>A0ABV4CJW1_9PSEU</name>
<feature type="domain" description="AB hydrolase-1" evidence="1">
    <location>
        <begin position="22"/>
        <end position="256"/>
    </location>
</feature>
<dbReference type="SUPFAM" id="SSF53474">
    <property type="entry name" value="alpha/beta-Hydrolases"/>
    <property type="match status" value="1"/>
</dbReference>
<dbReference type="PRINTS" id="PR00412">
    <property type="entry name" value="EPOXHYDRLASE"/>
</dbReference>
<dbReference type="InterPro" id="IPR000639">
    <property type="entry name" value="Epox_hydrolase-like"/>
</dbReference>
<evidence type="ECO:0000313" key="3">
    <source>
        <dbReference type="Proteomes" id="UP001564626"/>
    </source>
</evidence>
<comment type="caution">
    <text evidence="2">The sequence shown here is derived from an EMBL/GenBank/DDBJ whole genome shotgun (WGS) entry which is preliminary data.</text>
</comment>
<dbReference type="PANTHER" id="PTHR43194:SF5">
    <property type="entry name" value="PIMELOYL-[ACYL-CARRIER PROTEIN] METHYL ESTER ESTERASE"/>
    <property type="match status" value="1"/>
</dbReference>